<evidence type="ECO:0000256" key="6">
    <source>
        <dbReference type="ARBA" id="ARBA00018464"/>
    </source>
</evidence>
<dbReference type="Proteomes" id="UP001501510">
    <property type="component" value="Unassembled WGS sequence"/>
</dbReference>
<protein>
    <recommendedName>
        <fullName evidence="6 12">1-(5-phosphoribosyl)-5-[(5-phosphoribosylamino)methylideneamino] imidazole-4-carboxamide isomerase</fullName>
        <ecNumber evidence="5 12">5.3.1.16</ecNumber>
    </recommendedName>
    <alternativeName>
        <fullName evidence="11 12">Phosphoribosylformimino-5-aminoimidazole carboxamide ribotide isomerase</fullName>
    </alternativeName>
</protein>
<dbReference type="GO" id="GO:0016853">
    <property type="term" value="F:isomerase activity"/>
    <property type="evidence" value="ECO:0007669"/>
    <property type="project" value="UniProtKB-KW"/>
</dbReference>
<dbReference type="EC" id="5.3.1.16" evidence="5 12"/>
<dbReference type="CDD" id="cd04732">
    <property type="entry name" value="HisA"/>
    <property type="match status" value="1"/>
</dbReference>
<dbReference type="InterPro" id="IPR006062">
    <property type="entry name" value="His_biosynth"/>
</dbReference>
<comment type="catalytic activity">
    <reaction evidence="1 12 14">
        <text>1-(5-phospho-beta-D-ribosyl)-5-[(5-phospho-beta-D-ribosylamino)methylideneamino]imidazole-4-carboxamide = 5-[(5-phospho-1-deoxy-D-ribulos-1-ylimino)methylamino]-1-(5-phospho-beta-D-ribosyl)imidazole-4-carboxamide</text>
        <dbReference type="Rhea" id="RHEA:15469"/>
        <dbReference type="ChEBI" id="CHEBI:58435"/>
        <dbReference type="ChEBI" id="CHEBI:58525"/>
        <dbReference type="EC" id="5.3.1.16"/>
    </reaction>
</comment>
<dbReference type="RefSeq" id="WP_343764329.1">
    <property type="nucleotide sequence ID" value="NZ_BAAACG010000019.1"/>
</dbReference>
<organism evidence="15 16">
    <name type="scientific">Clostridium oceanicum</name>
    <dbReference type="NCBI Taxonomy" id="1543"/>
    <lineage>
        <taxon>Bacteria</taxon>
        <taxon>Bacillati</taxon>
        <taxon>Bacillota</taxon>
        <taxon>Clostridia</taxon>
        <taxon>Eubacteriales</taxon>
        <taxon>Clostridiaceae</taxon>
        <taxon>Clostridium</taxon>
    </lineage>
</organism>
<comment type="pathway">
    <text evidence="3 12 14">Amino-acid biosynthesis; L-histidine biosynthesis; L-histidine from 5-phospho-alpha-D-ribose 1-diphosphate: step 4/9.</text>
</comment>
<keyword evidence="7 12" id="KW-0963">Cytoplasm</keyword>
<evidence type="ECO:0000256" key="9">
    <source>
        <dbReference type="ARBA" id="ARBA00023102"/>
    </source>
</evidence>
<feature type="active site" description="Proton donor" evidence="12">
    <location>
        <position position="129"/>
    </location>
</feature>
<evidence type="ECO:0000256" key="10">
    <source>
        <dbReference type="ARBA" id="ARBA00023235"/>
    </source>
</evidence>
<name>A0ABN1JWC4_9CLOT</name>
<evidence type="ECO:0000256" key="4">
    <source>
        <dbReference type="ARBA" id="ARBA00009667"/>
    </source>
</evidence>
<keyword evidence="16" id="KW-1185">Reference proteome</keyword>
<gene>
    <name evidence="12 15" type="primary">hisA</name>
    <name evidence="15" type="ORF">GCM10008906_37670</name>
</gene>
<keyword evidence="8 12" id="KW-0028">Amino-acid biosynthesis</keyword>
<reference evidence="15 16" key="1">
    <citation type="journal article" date="2019" name="Int. J. Syst. Evol. Microbiol.">
        <title>The Global Catalogue of Microorganisms (GCM) 10K type strain sequencing project: providing services to taxonomists for standard genome sequencing and annotation.</title>
        <authorList>
            <consortium name="The Broad Institute Genomics Platform"/>
            <consortium name="The Broad Institute Genome Sequencing Center for Infectious Disease"/>
            <person name="Wu L."/>
            <person name="Ma J."/>
        </authorList>
    </citation>
    <scope>NUCLEOTIDE SEQUENCE [LARGE SCALE GENOMIC DNA]</scope>
    <source>
        <strain evidence="15 16">JCM 1407</strain>
    </source>
</reference>
<evidence type="ECO:0000256" key="3">
    <source>
        <dbReference type="ARBA" id="ARBA00005133"/>
    </source>
</evidence>
<evidence type="ECO:0000256" key="2">
    <source>
        <dbReference type="ARBA" id="ARBA00004496"/>
    </source>
</evidence>
<evidence type="ECO:0000256" key="5">
    <source>
        <dbReference type="ARBA" id="ARBA00012550"/>
    </source>
</evidence>
<dbReference type="InterPro" id="IPR023016">
    <property type="entry name" value="HisA/PriA"/>
</dbReference>
<evidence type="ECO:0000313" key="16">
    <source>
        <dbReference type="Proteomes" id="UP001501510"/>
    </source>
</evidence>
<evidence type="ECO:0000256" key="8">
    <source>
        <dbReference type="ARBA" id="ARBA00022605"/>
    </source>
</evidence>
<evidence type="ECO:0000256" key="14">
    <source>
        <dbReference type="RuleBase" id="RU003658"/>
    </source>
</evidence>
<dbReference type="EMBL" id="BAAACG010000019">
    <property type="protein sequence ID" value="GAA0747960.1"/>
    <property type="molecule type" value="Genomic_DNA"/>
</dbReference>
<dbReference type="PANTHER" id="PTHR43090">
    <property type="entry name" value="1-(5-PHOSPHORIBOSYL)-5-[(5-PHOSPHORIBOSYLAMINO)METHYLIDENEAMINO] IMIDAZOLE-4-CARBOXAMIDE ISOMERASE"/>
    <property type="match status" value="1"/>
</dbReference>
<comment type="caution">
    <text evidence="15">The sequence shown here is derived from an EMBL/GenBank/DDBJ whole genome shotgun (WGS) entry which is preliminary data.</text>
</comment>
<dbReference type="PANTHER" id="PTHR43090:SF2">
    <property type="entry name" value="1-(5-PHOSPHORIBOSYL)-5-[(5-PHOSPHORIBOSYLAMINO)METHYLIDENEAMINO] IMIDAZOLE-4-CARBOXAMIDE ISOMERASE"/>
    <property type="match status" value="1"/>
</dbReference>
<dbReference type="InterPro" id="IPR044524">
    <property type="entry name" value="Isoase_HisA-like"/>
</dbReference>
<dbReference type="SUPFAM" id="SSF51366">
    <property type="entry name" value="Ribulose-phoshate binding barrel"/>
    <property type="match status" value="1"/>
</dbReference>
<dbReference type="NCBIfam" id="TIGR00007">
    <property type="entry name" value="1-(5-phosphoribosyl)-5-[(5-phosphoribosylamino)methylideneamino]imidazole-4-carboxamide isomerase"/>
    <property type="match status" value="1"/>
</dbReference>
<accession>A0ABN1JWC4</accession>
<evidence type="ECO:0000256" key="13">
    <source>
        <dbReference type="RuleBase" id="RU003657"/>
    </source>
</evidence>
<evidence type="ECO:0000256" key="11">
    <source>
        <dbReference type="ARBA" id="ARBA00030547"/>
    </source>
</evidence>
<dbReference type="HAMAP" id="MF_01014">
    <property type="entry name" value="HisA"/>
    <property type="match status" value="1"/>
</dbReference>
<keyword evidence="9 12" id="KW-0368">Histidine biosynthesis</keyword>
<evidence type="ECO:0000313" key="15">
    <source>
        <dbReference type="EMBL" id="GAA0747960.1"/>
    </source>
</evidence>
<dbReference type="Pfam" id="PF00977">
    <property type="entry name" value="His_biosynth"/>
    <property type="match status" value="1"/>
</dbReference>
<evidence type="ECO:0000256" key="7">
    <source>
        <dbReference type="ARBA" id="ARBA00022490"/>
    </source>
</evidence>
<comment type="subcellular location">
    <subcellularLocation>
        <location evidence="2 12 14">Cytoplasm</location>
    </subcellularLocation>
</comment>
<dbReference type="InterPro" id="IPR006063">
    <property type="entry name" value="HisA_bact_arch"/>
</dbReference>
<proteinExistence type="inferred from homology"/>
<dbReference type="InterPro" id="IPR011060">
    <property type="entry name" value="RibuloseP-bd_barrel"/>
</dbReference>
<keyword evidence="10 12" id="KW-0413">Isomerase</keyword>
<evidence type="ECO:0000256" key="1">
    <source>
        <dbReference type="ARBA" id="ARBA00000901"/>
    </source>
</evidence>
<evidence type="ECO:0000256" key="12">
    <source>
        <dbReference type="HAMAP-Rule" id="MF_01014"/>
    </source>
</evidence>
<sequence>MIIIPAIDLINKKCVRLYKGEFSSLEVVGKNPLEVAKKFEAEGAKYIHIVDLDGARGFNNKNIDIIEKIVEEVKIPIELGGGIRDIDSIDLFIEKGVSRVILGTAALNNKELLLKAVDKYGEKIAVGIDAKDEYVAVNGWTKVSKIHYIDFAKEIEKIGIETIIFTDISRDGTLKGPNLNQLMKLKESVNCNIIASGGIKNMKDLEDLKEMDLYGAITGKAVYSGNIDLKEAVKL</sequence>
<dbReference type="InterPro" id="IPR013785">
    <property type="entry name" value="Aldolase_TIM"/>
</dbReference>
<feature type="active site" description="Proton acceptor" evidence="12">
    <location>
        <position position="8"/>
    </location>
</feature>
<comment type="similarity">
    <text evidence="4 12 13">Belongs to the HisA/HisF family.</text>
</comment>
<dbReference type="Gene3D" id="3.20.20.70">
    <property type="entry name" value="Aldolase class I"/>
    <property type="match status" value="1"/>
</dbReference>